<comment type="caution">
    <text evidence="2">The sequence shown here is derived from an EMBL/GenBank/DDBJ whole genome shotgun (WGS) entry which is preliminary data.</text>
</comment>
<organism evidence="2 3">
    <name type="scientific">Cladobotryum mycophilum</name>
    <dbReference type="NCBI Taxonomy" id="491253"/>
    <lineage>
        <taxon>Eukaryota</taxon>
        <taxon>Fungi</taxon>
        <taxon>Dikarya</taxon>
        <taxon>Ascomycota</taxon>
        <taxon>Pezizomycotina</taxon>
        <taxon>Sordariomycetes</taxon>
        <taxon>Hypocreomycetidae</taxon>
        <taxon>Hypocreales</taxon>
        <taxon>Hypocreaceae</taxon>
        <taxon>Cladobotryum</taxon>
    </lineage>
</organism>
<feature type="compositionally biased region" description="Polar residues" evidence="1">
    <location>
        <begin position="19"/>
        <end position="30"/>
    </location>
</feature>
<feature type="compositionally biased region" description="Low complexity" evidence="1">
    <location>
        <begin position="1"/>
        <end position="11"/>
    </location>
</feature>
<sequence>MSGRPSSTSSSMKVHASDDTPQCNNTQSSDTRTEPTEPAAGISESLENLHLDRNTDSSQLQEACACIGSQFSADPPLLMDIDRDLELIE</sequence>
<dbReference type="Proteomes" id="UP001338125">
    <property type="component" value="Unassembled WGS sequence"/>
</dbReference>
<dbReference type="EMBL" id="JAVFKD010000004">
    <property type="protein sequence ID" value="KAK5995634.1"/>
    <property type="molecule type" value="Genomic_DNA"/>
</dbReference>
<evidence type="ECO:0000256" key="1">
    <source>
        <dbReference type="SAM" id="MobiDB-lite"/>
    </source>
</evidence>
<proteinExistence type="predicted"/>
<feature type="region of interest" description="Disordered" evidence="1">
    <location>
        <begin position="1"/>
        <end position="46"/>
    </location>
</feature>
<keyword evidence="3" id="KW-1185">Reference proteome</keyword>
<reference evidence="2 3" key="1">
    <citation type="submission" date="2024-01" db="EMBL/GenBank/DDBJ databases">
        <title>Complete genome of Cladobotryum mycophilum ATHUM6906.</title>
        <authorList>
            <person name="Christinaki A.C."/>
            <person name="Myridakis A.I."/>
            <person name="Kouvelis V.N."/>
        </authorList>
    </citation>
    <scope>NUCLEOTIDE SEQUENCE [LARGE SCALE GENOMIC DNA]</scope>
    <source>
        <strain evidence="2 3">ATHUM6906</strain>
    </source>
</reference>
<evidence type="ECO:0000313" key="3">
    <source>
        <dbReference type="Proteomes" id="UP001338125"/>
    </source>
</evidence>
<evidence type="ECO:0000313" key="2">
    <source>
        <dbReference type="EMBL" id="KAK5995634.1"/>
    </source>
</evidence>
<name>A0ABR0SU04_9HYPO</name>
<accession>A0ABR0SU04</accession>
<gene>
    <name evidence="2" type="ORF">PT974_04048</name>
</gene>
<protein>
    <submittedName>
        <fullName evidence="2">Uncharacterized protein</fullName>
    </submittedName>
</protein>